<keyword evidence="1" id="KW-1133">Transmembrane helix</keyword>
<keyword evidence="1" id="KW-0472">Membrane</keyword>
<feature type="transmembrane region" description="Helical" evidence="1">
    <location>
        <begin position="33"/>
        <end position="57"/>
    </location>
</feature>
<dbReference type="AlphaFoldDB" id="A0AAE9D4M4"/>
<dbReference type="Proteomes" id="UP000827892">
    <property type="component" value="Chromosome IV"/>
</dbReference>
<evidence type="ECO:0000256" key="1">
    <source>
        <dbReference type="SAM" id="Phobius"/>
    </source>
</evidence>
<dbReference type="InterPro" id="IPR007767">
    <property type="entry name" value="DUF684"/>
</dbReference>
<proteinExistence type="predicted"/>
<reference evidence="2 3" key="1">
    <citation type="submission" date="2022-05" db="EMBL/GenBank/DDBJ databases">
        <title>Chromosome-level reference genomes for two strains of Caenorhabditis briggsae: an improved platform for comparative genomics.</title>
        <authorList>
            <person name="Stevens L."/>
            <person name="Andersen E.C."/>
        </authorList>
    </citation>
    <scope>NUCLEOTIDE SEQUENCE [LARGE SCALE GENOMIC DNA]</scope>
    <source>
        <strain evidence="2">QX1410_ONT</strain>
        <tissue evidence="2">Whole-organism</tissue>
    </source>
</reference>
<name>A0AAE9D4M4_CAEBR</name>
<dbReference type="PANTHER" id="PTHR31464">
    <property type="entry name" value="PROTEIN CBG01266"/>
    <property type="match status" value="1"/>
</dbReference>
<dbReference type="EMBL" id="CP090894">
    <property type="protein sequence ID" value="ULT93754.1"/>
    <property type="molecule type" value="Genomic_DNA"/>
</dbReference>
<dbReference type="Pfam" id="PF05075">
    <property type="entry name" value="DUF684"/>
    <property type="match status" value="1"/>
</dbReference>
<organism evidence="2 3">
    <name type="scientific">Caenorhabditis briggsae</name>
    <dbReference type="NCBI Taxonomy" id="6238"/>
    <lineage>
        <taxon>Eukaryota</taxon>
        <taxon>Metazoa</taxon>
        <taxon>Ecdysozoa</taxon>
        <taxon>Nematoda</taxon>
        <taxon>Chromadorea</taxon>
        <taxon>Rhabditida</taxon>
        <taxon>Rhabditina</taxon>
        <taxon>Rhabditomorpha</taxon>
        <taxon>Rhabditoidea</taxon>
        <taxon>Rhabditidae</taxon>
        <taxon>Peloderinae</taxon>
        <taxon>Caenorhabditis</taxon>
    </lineage>
</organism>
<sequence length="260" mass="29640">MKTNNDRAVLTKAEQMKFETMCHYGCQTACKNLIYIILICLICGTIAFGFCILQAYYIDGCGDSKNSTIQGRNPIKLEYKWPENVEKIINEVIDNNDRMTMNDDRGVLIKAELMKFDTSDVFYIIVYDGVDGPLNHAFYGDRNEYITVFKPGKMNVVVFRSHFWRSSPQSAYNKMKESVEESCKKGLKLKSNYSDVPKELMTKFKDTNFIGLIGKEFEVSVRSANSFGRIWGPGYWDTVAVLDSEGNKTGKEFILVAGYI</sequence>
<gene>
    <name evidence="2" type="ORF">L3Y34_003326</name>
</gene>
<protein>
    <submittedName>
        <fullName evidence="2">Uncharacterized protein</fullName>
    </submittedName>
</protein>
<evidence type="ECO:0000313" key="2">
    <source>
        <dbReference type="EMBL" id="ULT93754.1"/>
    </source>
</evidence>
<dbReference type="PANTHER" id="PTHR31464:SF4">
    <property type="entry name" value="DUF4242 DOMAIN-CONTAINING PROTEIN-RELATED"/>
    <property type="match status" value="1"/>
</dbReference>
<evidence type="ECO:0000313" key="3">
    <source>
        <dbReference type="Proteomes" id="UP000827892"/>
    </source>
</evidence>
<keyword evidence="1" id="KW-0812">Transmembrane</keyword>
<accession>A0AAE9D4M4</accession>